<organism evidence="1 2">
    <name type="scientific">Theobroma cacao</name>
    <name type="common">Cacao</name>
    <name type="synonym">Cocoa</name>
    <dbReference type="NCBI Taxonomy" id="3641"/>
    <lineage>
        <taxon>Eukaryota</taxon>
        <taxon>Viridiplantae</taxon>
        <taxon>Streptophyta</taxon>
        <taxon>Embryophyta</taxon>
        <taxon>Tracheophyta</taxon>
        <taxon>Spermatophyta</taxon>
        <taxon>Magnoliopsida</taxon>
        <taxon>eudicotyledons</taxon>
        <taxon>Gunneridae</taxon>
        <taxon>Pentapetalae</taxon>
        <taxon>rosids</taxon>
        <taxon>malvids</taxon>
        <taxon>Malvales</taxon>
        <taxon>Malvaceae</taxon>
        <taxon>Byttnerioideae</taxon>
        <taxon>Theobroma</taxon>
    </lineage>
</organism>
<keyword evidence="2" id="KW-1185">Reference proteome</keyword>
<evidence type="ECO:0008006" key="3">
    <source>
        <dbReference type="Google" id="ProtNLM"/>
    </source>
</evidence>
<accession>A0A061GSB9</accession>
<evidence type="ECO:0000313" key="1">
    <source>
        <dbReference type="EMBL" id="EOY32411.1"/>
    </source>
</evidence>
<dbReference type="EMBL" id="CM001887">
    <property type="protein sequence ID" value="EOY32411.1"/>
    <property type="molecule type" value="Genomic_DNA"/>
</dbReference>
<evidence type="ECO:0000313" key="2">
    <source>
        <dbReference type="Proteomes" id="UP000026915"/>
    </source>
</evidence>
<dbReference type="InParanoid" id="A0A061GSB9"/>
<reference evidence="1 2" key="1">
    <citation type="journal article" date="2013" name="Genome Biol.">
        <title>The genome sequence of the most widely cultivated cacao type and its use to identify candidate genes regulating pod color.</title>
        <authorList>
            <person name="Motamayor J.C."/>
            <person name="Mockaitis K."/>
            <person name="Schmutz J."/>
            <person name="Haiminen N."/>
            <person name="Iii D.L."/>
            <person name="Cornejo O."/>
            <person name="Findley S.D."/>
            <person name="Zheng P."/>
            <person name="Utro F."/>
            <person name="Royaert S."/>
            <person name="Saski C."/>
            <person name="Jenkins J."/>
            <person name="Podicheti R."/>
            <person name="Zhao M."/>
            <person name="Scheffler B.E."/>
            <person name="Stack J.C."/>
            <person name="Feltus F.A."/>
            <person name="Mustiga G.M."/>
            <person name="Amores F."/>
            <person name="Phillips W."/>
            <person name="Marelli J.P."/>
            <person name="May G.D."/>
            <person name="Shapiro H."/>
            <person name="Ma J."/>
            <person name="Bustamante C.D."/>
            <person name="Schnell R.J."/>
            <person name="Main D."/>
            <person name="Gilbert D."/>
            <person name="Parida L."/>
            <person name="Kuhn D.N."/>
        </authorList>
    </citation>
    <scope>NUCLEOTIDE SEQUENCE [LARGE SCALE GENOMIC DNA]</scope>
    <source>
        <strain evidence="2">cv. Matina 1-6</strain>
    </source>
</reference>
<dbReference type="AlphaFoldDB" id="A0A061GSB9"/>
<dbReference type="HOGENOM" id="CLU_2101359_0_0_1"/>
<dbReference type="Proteomes" id="UP000026915">
    <property type="component" value="Chromosome 9"/>
</dbReference>
<sequence length="116" mass="13998">MIEKFELHFVNWKDNGGLGFINLYIKNKSLLNKWLWRFDNEQDSYWRKIIVEMNGLDSNYLLPTCHNLRNFFKIWRNILSPLFSSGCMSNLVRESFGLAVRNGSYIKFWHDNWVDE</sequence>
<gene>
    <name evidence="1" type="ORF">TCM_040316</name>
</gene>
<protein>
    <recommendedName>
        <fullName evidence="3">Reverse transcriptase zinc-binding domain-containing protein</fullName>
    </recommendedName>
</protein>
<dbReference type="Gramene" id="EOY32411">
    <property type="protein sequence ID" value="EOY32411"/>
    <property type="gene ID" value="TCM_040316"/>
</dbReference>
<proteinExistence type="predicted"/>
<name>A0A061GSB9_THECC</name>